<sequence length="393" mass="44536">MSTLPDEILKEILAPPLQISDVEFSHTGRARESPFGRKARNSSSLLVVSKQWMRVATPHLYEAVIIRTLAYAIKCNKAFGRFVKKLRMEGGFGKAPAQFIASAPNIRELFVALDLWSNDNPSGLCSVFPVLNVHRLIINHQDHTIKNAKASRLWECLSTCIPKWLNLVILEYHTTFGMTSLRKDKYMELATILKASPSVKHMVLDCVPRYELCELAGVPSLDNISVESIQPPYEGSYPLPRKIVQVRTKYPDNPAPEVLPIPSVVGRFNPLMNVPKPTAEFIWDLIFSFATHSYYVEKPPSVKPFTALNLSPRRAPFNRTARRLSLVSKSFREIVRRHMYSTVQVESDENFATFCNVIKYNDTLALLRKNRSGGARDDATVVVADKRTLYKQM</sequence>
<evidence type="ECO:0000313" key="2">
    <source>
        <dbReference type="Proteomes" id="UP000294933"/>
    </source>
</evidence>
<evidence type="ECO:0000313" key="1">
    <source>
        <dbReference type="EMBL" id="TDL29963.1"/>
    </source>
</evidence>
<accession>A0A4R5XFR4</accession>
<protein>
    <submittedName>
        <fullName evidence="1">Uncharacterized protein</fullName>
    </submittedName>
</protein>
<proteinExistence type="predicted"/>
<name>A0A4R5XFR4_9AGAM</name>
<organism evidence="1 2">
    <name type="scientific">Rickenella mellea</name>
    <dbReference type="NCBI Taxonomy" id="50990"/>
    <lineage>
        <taxon>Eukaryota</taxon>
        <taxon>Fungi</taxon>
        <taxon>Dikarya</taxon>
        <taxon>Basidiomycota</taxon>
        <taxon>Agaricomycotina</taxon>
        <taxon>Agaricomycetes</taxon>
        <taxon>Hymenochaetales</taxon>
        <taxon>Rickenellaceae</taxon>
        <taxon>Rickenella</taxon>
    </lineage>
</organism>
<dbReference type="OrthoDB" id="2786563at2759"/>
<dbReference type="AlphaFoldDB" id="A0A4R5XFR4"/>
<dbReference type="VEuPathDB" id="FungiDB:BD410DRAFT_893158"/>
<reference evidence="1 2" key="1">
    <citation type="submission" date="2018-06" db="EMBL/GenBank/DDBJ databases">
        <title>A transcriptomic atlas of mushroom development highlights an independent origin of complex multicellularity.</title>
        <authorList>
            <consortium name="DOE Joint Genome Institute"/>
            <person name="Krizsan K."/>
            <person name="Almasi E."/>
            <person name="Merenyi Z."/>
            <person name="Sahu N."/>
            <person name="Viragh M."/>
            <person name="Koszo T."/>
            <person name="Mondo S."/>
            <person name="Kiss B."/>
            <person name="Balint B."/>
            <person name="Kues U."/>
            <person name="Barry K."/>
            <person name="Hegedus J.C."/>
            <person name="Henrissat B."/>
            <person name="Johnson J."/>
            <person name="Lipzen A."/>
            <person name="Ohm R."/>
            <person name="Nagy I."/>
            <person name="Pangilinan J."/>
            <person name="Yan J."/>
            <person name="Xiong Y."/>
            <person name="Grigoriev I.V."/>
            <person name="Hibbett D.S."/>
            <person name="Nagy L.G."/>
        </authorList>
    </citation>
    <scope>NUCLEOTIDE SEQUENCE [LARGE SCALE GENOMIC DNA]</scope>
    <source>
        <strain evidence="1 2">SZMC22713</strain>
    </source>
</reference>
<dbReference type="EMBL" id="ML170156">
    <property type="protein sequence ID" value="TDL29963.1"/>
    <property type="molecule type" value="Genomic_DNA"/>
</dbReference>
<dbReference type="Proteomes" id="UP000294933">
    <property type="component" value="Unassembled WGS sequence"/>
</dbReference>
<keyword evidence="2" id="KW-1185">Reference proteome</keyword>
<gene>
    <name evidence="1" type="ORF">BD410DRAFT_893158</name>
</gene>